<sequence>MSTPWTRESNPGPFSLCANALPLSHPYGPATRPVPSDALSTIRPRRRGYIRLISRSTSTGSREREGEGGRTKETRNVREMNRKEESASLLLGPFPKIHPRGGRVVNHLGKNILNTRGQDSTLDLPVIGGLIYCEGSALDHVATGTS</sequence>
<proteinExistence type="predicted"/>
<dbReference type="EMBL" id="OB793934">
    <property type="protein sequence ID" value="CAD7429028.1"/>
    <property type="molecule type" value="Genomic_DNA"/>
</dbReference>
<protein>
    <submittedName>
        <fullName evidence="2">Uncharacterized protein</fullName>
    </submittedName>
</protein>
<feature type="compositionally biased region" description="Basic and acidic residues" evidence="1">
    <location>
        <begin position="61"/>
        <end position="86"/>
    </location>
</feature>
<evidence type="ECO:0000256" key="1">
    <source>
        <dbReference type="SAM" id="MobiDB-lite"/>
    </source>
</evidence>
<accession>A0A7R9HN59</accession>
<reference evidence="2" key="1">
    <citation type="submission" date="2020-11" db="EMBL/GenBank/DDBJ databases">
        <authorList>
            <person name="Tran Van P."/>
        </authorList>
    </citation>
    <scope>NUCLEOTIDE SEQUENCE</scope>
</reference>
<feature type="region of interest" description="Disordered" evidence="1">
    <location>
        <begin position="20"/>
        <end position="102"/>
    </location>
</feature>
<gene>
    <name evidence="2" type="ORF">TMSB3V08_LOCUS5816</name>
</gene>
<organism evidence="2">
    <name type="scientific">Timema monikensis</name>
    <dbReference type="NCBI Taxonomy" id="170555"/>
    <lineage>
        <taxon>Eukaryota</taxon>
        <taxon>Metazoa</taxon>
        <taxon>Ecdysozoa</taxon>
        <taxon>Arthropoda</taxon>
        <taxon>Hexapoda</taxon>
        <taxon>Insecta</taxon>
        <taxon>Pterygota</taxon>
        <taxon>Neoptera</taxon>
        <taxon>Polyneoptera</taxon>
        <taxon>Phasmatodea</taxon>
        <taxon>Timematodea</taxon>
        <taxon>Timematoidea</taxon>
        <taxon>Timematidae</taxon>
        <taxon>Timema</taxon>
    </lineage>
</organism>
<dbReference type="AlphaFoldDB" id="A0A7R9HN59"/>
<evidence type="ECO:0000313" key="2">
    <source>
        <dbReference type="EMBL" id="CAD7429028.1"/>
    </source>
</evidence>
<name>A0A7R9HN59_9NEOP</name>